<evidence type="ECO:0000313" key="2">
    <source>
        <dbReference type="EMBL" id="KAF7344558.1"/>
    </source>
</evidence>
<dbReference type="Proteomes" id="UP000623467">
    <property type="component" value="Unassembled WGS sequence"/>
</dbReference>
<keyword evidence="1" id="KW-0472">Membrane</keyword>
<keyword evidence="3" id="KW-1185">Reference proteome</keyword>
<keyword evidence="1" id="KW-0812">Transmembrane</keyword>
<keyword evidence="1" id="KW-1133">Transmembrane helix</keyword>
<dbReference type="EMBL" id="JACAZH010000021">
    <property type="protein sequence ID" value="KAF7344558.1"/>
    <property type="molecule type" value="Genomic_DNA"/>
</dbReference>
<comment type="caution">
    <text evidence="2">The sequence shown here is derived from an EMBL/GenBank/DDBJ whole genome shotgun (WGS) entry which is preliminary data.</text>
</comment>
<feature type="transmembrane region" description="Helical" evidence="1">
    <location>
        <begin position="77"/>
        <end position="98"/>
    </location>
</feature>
<name>A0A8H6XNJ0_9AGAR</name>
<proteinExistence type="predicted"/>
<evidence type="ECO:0000256" key="1">
    <source>
        <dbReference type="SAM" id="Phobius"/>
    </source>
</evidence>
<accession>A0A8H6XNJ0</accession>
<feature type="transmembrane region" description="Helical" evidence="1">
    <location>
        <begin position="53"/>
        <end position="71"/>
    </location>
</feature>
<reference evidence="2" key="1">
    <citation type="submission" date="2020-05" db="EMBL/GenBank/DDBJ databases">
        <title>Mycena genomes resolve the evolution of fungal bioluminescence.</title>
        <authorList>
            <person name="Tsai I.J."/>
        </authorList>
    </citation>
    <scope>NUCLEOTIDE SEQUENCE</scope>
    <source>
        <strain evidence="2">160909Yilan</strain>
    </source>
</reference>
<gene>
    <name evidence="2" type="ORF">MSAN_01937700</name>
</gene>
<organism evidence="2 3">
    <name type="scientific">Mycena sanguinolenta</name>
    <dbReference type="NCBI Taxonomy" id="230812"/>
    <lineage>
        <taxon>Eukaryota</taxon>
        <taxon>Fungi</taxon>
        <taxon>Dikarya</taxon>
        <taxon>Basidiomycota</taxon>
        <taxon>Agaricomycotina</taxon>
        <taxon>Agaricomycetes</taxon>
        <taxon>Agaricomycetidae</taxon>
        <taxon>Agaricales</taxon>
        <taxon>Marasmiineae</taxon>
        <taxon>Mycenaceae</taxon>
        <taxon>Mycena</taxon>
    </lineage>
</organism>
<dbReference type="OrthoDB" id="2881378at2759"/>
<protein>
    <submittedName>
        <fullName evidence="2">Uncharacterized protein</fullName>
    </submittedName>
</protein>
<evidence type="ECO:0000313" key="3">
    <source>
        <dbReference type="Proteomes" id="UP000623467"/>
    </source>
</evidence>
<feature type="transmembrane region" description="Helical" evidence="1">
    <location>
        <begin position="143"/>
        <end position="166"/>
    </location>
</feature>
<feature type="transmembrane region" description="Helical" evidence="1">
    <location>
        <begin position="118"/>
        <end position="137"/>
    </location>
</feature>
<sequence length="197" mass="22083">MHSIFPDGFRKRSFLLNVGNQVNANQSNVVRSEHLCNRCSNELHFCKPTLRHILILAALTWYILLFGLLIGHMVTDVITVFVTIWARVTLAVLIVLLFVGRRCYSHKLGRTVNQIRALCALGASWLLLMAGIIVLNVNTNADFMVFYAAHAFAWILTVTLFSAAYATYRRAIAVHGTTTTESATSYGSCLAAFWRCR</sequence>
<dbReference type="AlphaFoldDB" id="A0A8H6XNJ0"/>